<comment type="caution">
    <text evidence="1">The sequence shown here is derived from an EMBL/GenBank/DDBJ whole genome shotgun (WGS) entry which is preliminary data.</text>
</comment>
<protein>
    <submittedName>
        <fullName evidence="1">Uncharacterized protein</fullName>
    </submittedName>
</protein>
<sequence>MLSSSPMVPIKVSSYKPNSSTKRFICRQQWTTQGVRHNAPQRYFPLEHFDSKASDSEQAFGDLLVRNVVTWTAMIAAYVQNGFLVKGLKTFAEMVSSETKPNAATLVSVLLACASLEYLTFGMLIHGLGAKLGVDLYISLTNSLIALYGKCGNVEIARALFDQMEVRTLVSWNAMIASYEQNNAGEDAIQLFRKMQLENIDFDSVTMVSVISECAGLGALSVGKWICTQRFVEEGRKHFESMSKDYFILPEIEHCTSMVDLLGHDGKLREAYGFTENMPIEPDVDAWGALLSACRIHGNLELAECVAHRLCQLSPRNVEDVTRLRKLLDEMEVKRICGQSLIR</sequence>
<evidence type="ECO:0000313" key="2">
    <source>
        <dbReference type="Proteomes" id="UP001056120"/>
    </source>
</evidence>
<name>A0ACB9K4E1_9ASTR</name>
<proteinExistence type="predicted"/>
<reference evidence="2" key="1">
    <citation type="journal article" date="2022" name="Mol. Ecol. Resour.">
        <title>The genomes of chicory, endive, great burdock and yacon provide insights into Asteraceae palaeo-polyploidization history and plant inulin production.</title>
        <authorList>
            <person name="Fan W."/>
            <person name="Wang S."/>
            <person name="Wang H."/>
            <person name="Wang A."/>
            <person name="Jiang F."/>
            <person name="Liu H."/>
            <person name="Zhao H."/>
            <person name="Xu D."/>
            <person name="Zhang Y."/>
        </authorList>
    </citation>
    <scope>NUCLEOTIDE SEQUENCE [LARGE SCALE GENOMIC DNA]</scope>
    <source>
        <strain evidence="2">cv. Yunnan</strain>
    </source>
</reference>
<gene>
    <name evidence="1" type="ORF">L1987_01206</name>
</gene>
<accession>A0ACB9K4E1</accession>
<dbReference type="EMBL" id="CM042018">
    <property type="protein sequence ID" value="KAI3827136.1"/>
    <property type="molecule type" value="Genomic_DNA"/>
</dbReference>
<reference evidence="1 2" key="2">
    <citation type="journal article" date="2022" name="Mol. Ecol. Resour.">
        <title>The genomes of chicory, endive, great burdock and yacon provide insights into Asteraceae paleo-polyploidization history and plant inulin production.</title>
        <authorList>
            <person name="Fan W."/>
            <person name="Wang S."/>
            <person name="Wang H."/>
            <person name="Wang A."/>
            <person name="Jiang F."/>
            <person name="Liu H."/>
            <person name="Zhao H."/>
            <person name="Xu D."/>
            <person name="Zhang Y."/>
        </authorList>
    </citation>
    <scope>NUCLEOTIDE SEQUENCE [LARGE SCALE GENOMIC DNA]</scope>
    <source>
        <strain evidence="2">cv. Yunnan</strain>
        <tissue evidence="1">Leaves</tissue>
    </source>
</reference>
<dbReference type="Proteomes" id="UP001056120">
    <property type="component" value="Linkage Group LG01"/>
</dbReference>
<evidence type="ECO:0000313" key="1">
    <source>
        <dbReference type="EMBL" id="KAI3827136.1"/>
    </source>
</evidence>
<keyword evidence="2" id="KW-1185">Reference proteome</keyword>
<organism evidence="1 2">
    <name type="scientific">Smallanthus sonchifolius</name>
    <dbReference type="NCBI Taxonomy" id="185202"/>
    <lineage>
        <taxon>Eukaryota</taxon>
        <taxon>Viridiplantae</taxon>
        <taxon>Streptophyta</taxon>
        <taxon>Embryophyta</taxon>
        <taxon>Tracheophyta</taxon>
        <taxon>Spermatophyta</taxon>
        <taxon>Magnoliopsida</taxon>
        <taxon>eudicotyledons</taxon>
        <taxon>Gunneridae</taxon>
        <taxon>Pentapetalae</taxon>
        <taxon>asterids</taxon>
        <taxon>campanulids</taxon>
        <taxon>Asterales</taxon>
        <taxon>Asteraceae</taxon>
        <taxon>Asteroideae</taxon>
        <taxon>Heliantheae alliance</taxon>
        <taxon>Millerieae</taxon>
        <taxon>Smallanthus</taxon>
    </lineage>
</organism>